<protein>
    <recommendedName>
        <fullName evidence="1">Helitron helicase-like domain-containing protein</fullName>
    </recommendedName>
</protein>
<proteinExistence type="predicted"/>
<dbReference type="Pfam" id="PF14214">
    <property type="entry name" value="Helitron_like_N"/>
    <property type="match status" value="1"/>
</dbReference>
<dbReference type="InterPro" id="IPR025476">
    <property type="entry name" value="Helitron_helicase-like"/>
</dbReference>
<dbReference type="OrthoDB" id="129017at2759"/>
<evidence type="ECO:0000313" key="3">
    <source>
        <dbReference type="Proteomes" id="UP000237271"/>
    </source>
</evidence>
<reference evidence="2 3" key="1">
    <citation type="journal article" date="2017" name="Genome Biol. Evol.">
        <title>Phytophthora megakarya and P. palmivora, closely related causal agents of cacao black pod rot, underwent increases in genome sizes and gene numbers by different mechanisms.</title>
        <authorList>
            <person name="Ali S.S."/>
            <person name="Shao J."/>
            <person name="Lary D.J."/>
            <person name="Kronmiller B."/>
            <person name="Shen D."/>
            <person name="Strem M.D."/>
            <person name="Amoako-Attah I."/>
            <person name="Akrofi A.Y."/>
            <person name="Begoude B.A."/>
            <person name="Ten Hoopen G.M."/>
            <person name="Coulibaly K."/>
            <person name="Kebe B.I."/>
            <person name="Melnick R.L."/>
            <person name="Guiltinan M.J."/>
            <person name="Tyler B.M."/>
            <person name="Meinhardt L.W."/>
            <person name="Bailey B.A."/>
        </authorList>
    </citation>
    <scope>NUCLEOTIDE SEQUENCE [LARGE SCALE GENOMIC DNA]</scope>
    <source>
        <strain evidence="3">sbr112.9</strain>
    </source>
</reference>
<keyword evidence="3" id="KW-1185">Reference proteome</keyword>
<gene>
    <name evidence="2" type="ORF">PHPALM_15056</name>
</gene>
<dbReference type="Proteomes" id="UP000237271">
    <property type="component" value="Unassembled WGS sequence"/>
</dbReference>
<evidence type="ECO:0000259" key="1">
    <source>
        <dbReference type="Pfam" id="PF14214"/>
    </source>
</evidence>
<sequence>MRAFWGSNQERVSARADLFSMQLNFGQPSIFFTISPSTSSSFRIANLAGEIDDASLDALQQCLDSSLQFSKAKLGEIATANPFVCAKYFDQLMCILISDVFDWDCEKGSSGTKGGIFGHTKAFFAATESQSSTGSLHAHILIWIDGLPTTARAYYELLKNEHLKNQMLRCELSNLTGLPFTQQAFRKPKRQALRPSTSICTGCESTFGSSEVIDESLKLVESRHQDSFAKLHDNFVFQRIAAPLPFPRTGGQMYSAAISRDALITAKALLSYQHHLWSHTKGCFKVTKRTPDGSTCRMFFPKEACPQTHWTEEDRIELKRDPGNEYINAYVPLINDIFKTNHDIKVLAAGEGPEKAYYTIKYTAKPQLNLENPLALHLTAFGKAKDSYIFEV</sequence>
<name>A0A2P4XT58_9STRA</name>
<dbReference type="EMBL" id="NCKW01008065">
    <property type="protein sequence ID" value="POM68741.1"/>
    <property type="molecule type" value="Genomic_DNA"/>
</dbReference>
<organism evidence="2 3">
    <name type="scientific">Phytophthora palmivora</name>
    <dbReference type="NCBI Taxonomy" id="4796"/>
    <lineage>
        <taxon>Eukaryota</taxon>
        <taxon>Sar</taxon>
        <taxon>Stramenopiles</taxon>
        <taxon>Oomycota</taxon>
        <taxon>Peronosporomycetes</taxon>
        <taxon>Peronosporales</taxon>
        <taxon>Peronosporaceae</taxon>
        <taxon>Phytophthora</taxon>
    </lineage>
</organism>
<comment type="caution">
    <text evidence="2">The sequence shown here is derived from an EMBL/GenBank/DDBJ whole genome shotgun (WGS) entry which is preliminary data.</text>
</comment>
<dbReference type="AlphaFoldDB" id="A0A2P4XT58"/>
<accession>A0A2P4XT58</accession>
<evidence type="ECO:0000313" key="2">
    <source>
        <dbReference type="EMBL" id="POM68741.1"/>
    </source>
</evidence>
<feature type="domain" description="Helitron helicase-like" evidence="1">
    <location>
        <begin position="4"/>
        <end position="142"/>
    </location>
</feature>